<comment type="function">
    <text evidence="1">Involved in the modulation of the specificity of the ClpAP-mediated ATP-dependent protein degradation.</text>
</comment>
<dbReference type="RefSeq" id="WP_274584885.1">
    <property type="nucleotide sequence ID" value="NZ_CP146598.1"/>
</dbReference>
<comment type="similarity">
    <text evidence="1">Belongs to the ClpS family.</text>
</comment>
<dbReference type="AlphaFoldDB" id="A0A9X4IDG2"/>
<dbReference type="Gene3D" id="3.30.1390.10">
    <property type="match status" value="1"/>
</dbReference>
<reference evidence="4" key="2">
    <citation type="submission" date="2024-02" db="EMBL/GenBank/DDBJ databases">
        <title>Neisseria leonii sp. nov.</title>
        <authorList>
            <person name="Boutroux M."/>
            <person name="Favre-Rochex S."/>
            <person name="Gorgette O."/>
            <person name="Touak G."/>
            <person name="Muhle E."/>
            <person name="Chesneau O."/>
            <person name="Clermont D."/>
            <person name="Rahi P."/>
        </authorList>
    </citation>
    <scope>NUCLEOTIDE SEQUENCE</scope>
    <source>
        <strain evidence="4">51.81</strain>
    </source>
</reference>
<dbReference type="InterPro" id="IPR003769">
    <property type="entry name" value="ClpS_core"/>
</dbReference>
<dbReference type="GO" id="GO:0008233">
    <property type="term" value="F:peptidase activity"/>
    <property type="evidence" value="ECO:0007669"/>
    <property type="project" value="UniProtKB-KW"/>
</dbReference>
<protein>
    <recommendedName>
        <fullName evidence="1">ATP-dependent Clp protease adapter protein ClpS</fullName>
    </recommendedName>
</protein>
<dbReference type="InterPro" id="IPR022935">
    <property type="entry name" value="ClpS"/>
</dbReference>
<evidence type="ECO:0000313" key="4">
    <source>
        <dbReference type="EMBL" id="WWY02810.1"/>
    </source>
</evidence>
<dbReference type="Pfam" id="PF02617">
    <property type="entry name" value="ClpS"/>
    <property type="match status" value="1"/>
</dbReference>
<gene>
    <name evidence="1" type="primary">clpS</name>
    <name evidence="3" type="ORF">ORY91_001063</name>
    <name evidence="4" type="ORF">V9W64_08935</name>
</gene>
<dbReference type="EMBL" id="CP146598">
    <property type="protein sequence ID" value="WWY02810.1"/>
    <property type="molecule type" value="Genomic_DNA"/>
</dbReference>
<reference evidence="3" key="1">
    <citation type="submission" date="2022-10" db="EMBL/GenBank/DDBJ databases">
        <authorList>
            <person name="Boutroux M."/>
        </authorList>
    </citation>
    <scope>NUCLEOTIDE SEQUENCE</scope>
    <source>
        <strain evidence="3">51.81</strain>
    </source>
</reference>
<dbReference type="EMBL" id="JAPQFL010000002">
    <property type="protein sequence ID" value="MDD9327656.1"/>
    <property type="molecule type" value="Genomic_DNA"/>
</dbReference>
<organism evidence="3">
    <name type="scientific">Neisseria leonii</name>
    <dbReference type="NCBI Taxonomy" id="2995413"/>
    <lineage>
        <taxon>Bacteria</taxon>
        <taxon>Pseudomonadati</taxon>
        <taxon>Pseudomonadota</taxon>
        <taxon>Betaproteobacteria</taxon>
        <taxon>Neisseriales</taxon>
        <taxon>Neisseriaceae</taxon>
        <taxon>Neisseria</taxon>
    </lineage>
</organism>
<keyword evidence="3" id="KW-0378">Hydrolase</keyword>
<accession>A0A9X4IDG2</accession>
<evidence type="ECO:0000313" key="3">
    <source>
        <dbReference type="EMBL" id="MDD9327656.1"/>
    </source>
</evidence>
<dbReference type="FunFam" id="3.30.1390.10:FF:000002">
    <property type="entry name" value="ATP-dependent Clp protease adapter protein ClpS"/>
    <property type="match status" value="1"/>
</dbReference>
<evidence type="ECO:0000259" key="2">
    <source>
        <dbReference type="Pfam" id="PF02617"/>
    </source>
</evidence>
<sequence>MAIQQQTGGSALVGRLAPPKRYGVFLLNDDYTTMDFVVQILMQVFGLPSGQAAAVMLLVHHEGRGLCGVYSRDVALTKKHQVASRAADAGFPLKCVVEEMS</sequence>
<comment type="subunit">
    <text evidence="1">Binds to the N-terminal domain of the chaperone ClpA.</text>
</comment>
<dbReference type="GO" id="GO:0006508">
    <property type="term" value="P:proteolysis"/>
    <property type="evidence" value="ECO:0007669"/>
    <property type="project" value="UniProtKB-UniRule"/>
</dbReference>
<dbReference type="SUPFAM" id="SSF54736">
    <property type="entry name" value="ClpS-like"/>
    <property type="match status" value="1"/>
</dbReference>
<keyword evidence="5" id="KW-1185">Reference proteome</keyword>
<feature type="domain" description="Adaptor protein ClpS core" evidence="2">
    <location>
        <begin position="18"/>
        <end position="95"/>
    </location>
</feature>
<dbReference type="GO" id="GO:0030163">
    <property type="term" value="P:protein catabolic process"/>
    <property type="evidence" value="ECO:0007669"/>
    <property type="project" value="InterPro"/>
</dbReference>
<dbReference type="PANTHER" id="PTHR33473">
    <property type="entry name" value="ATP-DEPENDENT CLP PROTEASE ADAPTER PROTEIN CLPS1, CHLOROPLASTIC"/>
    <property type="match status" value="1"/>
</dbReference>
<dbReference type="HAMAP" id="MF_00302">
    <property type="entry name" value="ClpS"/>
    <property type="match status" value="1"/>
</dbReference>
<dbReference type="Proteomes" id="UP001149607">
    <property type="component" value="Chromosome"/>
</dbReference>
<dbReference type="InterPro" id="IPR014719">
    <property type="entry name" value="Ribosomal_bL12_C/ClpS-like"/>
</dbReference>
<dbReference type="PANTHER" id="PTHR33473:SF19">
    <property type="entry name" value="ATP-DEPENDENT CLP PROTEASE ADAPTER PROTEIN CLPS"/>
    <property type="match status" value="1"/>
</dbReference>
<proteinExistence type="inferred from homology"/>
<evidence type="ECO:0000256" key="1">
    <source>
        <dbReference type="HAMAP-Rule" id="MF_00302"/>
    </source>
</evidence>
<name>A0A9X4IDG2_9NEIS</name>
<evidence type="ECO:0000313" key="5">
    <source>
        <dbReference type="Proteomes" id="UP001149607"/>
    </source>
</evidence>
<keyword evidence="3" id="KW-0645">Protease</keyword>